<dbReference type="Proteomes" id="UP000290588">
    <property type="component" value="Unassembled WGS sequence"/>
</dbReference>
<organism evidence="2 4">
    <name type="scientific">Arcobacter ellisii</name>
    <dbReference type="NCBI Taxonomy" id="913109"/>
    <lineage>
        <taxon>Bacteria</taxon>
        <taxon>Pseudomonadati</taxon>
        <taxon>Campylobacterota</taxon>
        <taxon>Epsilonproteobacteria</taxon>
        <taxon>Campylobacterales</taxon>
        <taxon>Arcobacteraceae</taxon>
        <taxon>Arcobacter</taxon>
    </lineage>
</organism>
<dbReference type="KEGG" id="aell:AELL_2429"/>
<dbReference type="EMBL" id="NXIG01000016">
    <property type="protein sequence ID" value="RXI28912.1"/>
    <property type="molecule type" value="Genomic_DNA"/>
</dbReference>
<gene>
    <name evidence="1" type="ORF">AELL_2429</name>
    <name evidence="2" type="ORF">CP962_12580</name>
</gene>
<reference evidence="1 3" key="2">
    <citation type="submission" date="2018-08" db="EMBL/GenBank/DDBJ databases">
        <title>Complete genome of the Arcobacter ellisii type strain LMG 26155.</title>
        <authorList>
            <person name="Miller W.G."/>
            <person name="Yee E."/>
            <person name="Bono J.L."/>
        </authorList>
    </citation>
    <scope>NUCLEOTIDE SEQUENCE [LARGE SCALE GENOMIC DNA]</scope>
    <source>
        <strain evidence="1 3">LMG 26155</strain>
    </source>
</reference>
<evidence type="ECO:0000313" key="3">
    <source>
        <dbReference type="Proteomes" id="UP000262582"/>
    </source>
</evidence>
<reference evidence="2 4" key="1">
    <citation type="submission" date="2017-09" db="EMBL/GenBank/DDBJ databases">
        <title>Genomics of the genus Arcobacter.</title>
        <authorList>
            <person name="Perez-Cataluna A."/>
            <person name="Figueras M.J."/>
            <person name="Salas-Masso N."/>
        </authorList>
    </citation>
    <scope>NUCLEOTIDE SEQUENCE [LARGE SCALE GENOMIC DNA]</scope>
    <source>
        <strain evidence="2 4">CECT 7837</strain>
    </source>
</reference>
<dbReference type="AlphaFoldDB" id="A0A347UB18"/>
<keyword evidence="3" id="KW-1185">Reference proteome</keyword>
<sequence length="122" mass="14477">MIDENQKIELFDKFYDWLKADGLKPKTSERLHRKKIFSSLLNNNQMTLDNFKDFLEDIKIQDIENLQSQTINYQNQLFTIDEVVVNKNLEEFTLKNLALNANIKCKFNQLAQIQNLVHKENS</sequence>
<evidence type="ECO:0000313" key="4">
    <source>
        <dbReference type="Proteomes" id="UP000290588"/>
    </source>
</evidence>
<evidence type="ECO:0000313" key="2">
    <source>
        <dbReference type="EMBL" id="RXI28912.1"/>
    </source>
</evidence>
<name>A0A347UB18_9BACT</name>
<dbReference type="RefSeq" id="WP_118918196.1">
    <property type="nucleotide sequence ID" value="NZ_CP032097.1"/>
</dbReference>
<accession>A0A347UB18</accession>
<dbReference type="EMBL" id="CP032097">
    <property type="protein sequence ID" value="AXX96046.1"/>
    <property type="molecule type" value="Genomic_DNA"/>
</dbReference>
<dbReference type="OrthoDB" id="5346822at2"/>
<protein>
    <submittedName>
        <fullName evidence="2">Uncharacterized protein</fullName>
    </submittedName>
</protein>
<dbReference type="Proteomes" id="UP000262582">
    <property type="component" value="Chromosome"/>
</dbReference>
<evidence type="ECO:0000313" key="1">
    <source>
        <dbReference type="EMBL" id="AXX96046.1"/>
    </source>
</evidence>
<proteinExistence type="predicted"/>